<keyword evidence="2 5" id="KW-0812">Transmembrane</keyword>
<comment type="caution">
    <text evidence="6">The sequence shown here is derived from an EMBL/GenBank/DDBJ whole genome shotgun (WGS) entry which is preliminary data.</text>
</comment>
<keyword evidence="3 5" id="KW-1133">Transmembrane helix</keyword>
<keyword evidence="7" id="KW-1185">Reference proteome</keyword>
<dbReference type="GO" id="GO:0012505">
    <property type="term" value="C:endomembrane system"/>
    <property type="evidence" value="ECO:0007669"/>
    <property type="project" value="UniProtKB-SubCell"/>
</dbReference>
<protein>
    <submittedName>
        <fullName evidence="6">Uncharacterized protein</fullName>
    </submittedName>
</protein>
<evidence type="ECO:0000256" key="5">
    <source>
        <dbReference type="SAM" id="Phobius"/>
    </source>
</evidence>
<dbReference type="PANTHER" id="PTHR12479">
    <property type="entry name" value="LYSOSOMAL-ASSOCIATED TRANSMEMBRANE PROTEIN"/>
    <property type="match status" value="1"/>
</dbReference>
<dbReference type="Proteomes" id="UP000466442">
    <property type="component" value="Unassembled WGS sequence"/>
</dbReference>
<evidence type="ECO:0000256" key="2">
    <source>
        <dbReference type="ARBA" id="ARBA00022692"/>
    </source>
</evidence>
<evidence type="ECO:0000256" key="1">
    <source>
        <dbReference type="ARBA" id="ARBA00004127"/>
    </source>
</evidence>
<dbReference type="GO" id="GO:0005765">
    <property type="term" value="C:lysosomal membrane"/>
    <property type="evidence" value="ECO:0007669"/>
    <property type="project" value="TreeGrafter"/>
</dbReference>
<dbReference type="AlphaFoldDB" id="A0A8S9XC94"/>
<feature type="transmembrane region" description="Helical" evidence="5">
    <location>
        <begin position="12"/>
        <end position="39"/>
    </location>
</feature>
<reference evidence="6" key="1">
    <citation type="journal article" date="2021" name="Mol. Ecol. Resour.">
        <title>Apolygus lucorum genome provides insights into omnivorousness and mesophyll feeding.</title>
        <authorList>
            <person name="Liu Y."/>
            <person name="Liu H."/>
            <person name="Wang H."/>
            <person name="Huang T."/>
            <person name="Liu B."/>
            <person name="Yang B."/>
            <person name="Yin L."/>
            <person name="Li B."/>
            <person name="Zhang Y."/>
            <person name="Zhang S."/>
            <person name="Jiang F."/>
            <person name="Zhang X."/>
            <person name="Ren Y."/>
            <person name="Wang B."/>
            <person name="Wang S."/>
            <person name="Lu Y."/>
            <person name="Wu K."/>
            <person name="Fan W."/>
            <person name="Wang G."/>
        </authorList>
    </citation>
    <scope>NUCLEOTIDE SEQUENCE</scope>
    <source>
        <strain evidence="6">12Hb</strain>
    </source>
</reference>
<dbReference type="OrthoDB" id="6611154at2759"/>
<keyword evidence="4 5" id="KW-0472">Membrane</keyword>
<gene>
    <name evidence="6" type="ORF">GE061_017888</name>
</gene>
<proteinExistence type="predicted"/>
<dbReference type="PANTHER" id="PTHR12479:SF10">
    <property type="entry name" value="LYSOSOMAL-ASSOCIATED TRANSMEMBRANE PROTEIN"/>
    <property type="match status" value="1"/>
</dbReference>
<evidence type="ECO:0000313" key="7">
    <source>
        <dbReference type="Proteomes" id="UP000466442"/>
    </source>
</evidence>
<sequence length="285" mass="32495">MVLLRRFCFIFSIRLGSIIIGSFSFLGNLAPMVLLIIWVRMPDDDTREFIRSRIDNKNTMQIKKIIAAVEKDPALFIQLGLSASIVYSTSCIFEIYGAYKCKEIFLLPFLFLTLLLYISFIGLHVIAMMLVKDNSQDLGLLIGATLFGSFLLMFLFYCLACVYSLWKVLRKPELRELAEETTRLTSNNTRINGNGTFVIRPRPLPNLRDDLRYSRRSPHVSHQAIPKIHRFYRDTGPGPSSMTFTQQDISVRRPQYTSRPVPGFAFPSGYTSTTTSYGALISPVY</sequence>
<dbReference type="InterPro" id="IPR051115">
    <property type="entry name" value="LAPTM_transporter"/>
</dbReference>
<dbReference type="EMBL" id="WIXP02000008">
    <property type="protein sequence ID" value="KAF6206652.1"/>
    <property type="molecule type" value="Genomic_DNA"/>
</dbReference>
<organism evidence="6 7">
    <name type="scientific">Apolygus lucorum</name>
    <name type="common">Small green plant bug</name>
    <name type="synonym">Lygocoris lucorum</name>
    <dbReference type="NCBI Taxonomy" id="248454"/>
    <lineage>
        <taxon>Eukaryota</taxon>
        <taxon>Metazoa</taxon>
        <taxon>Ecdysozoa</taxon>
        <taxon>Arthropoda</taxon>
        <taxon>Hexapoda</taxon>
        <taxon>Insecta</taxon>
        <taxon>Pterygota</taxon>
        <taxon>Neoptera</taxon>
        <taxon>Paraneoptera</taxon>
        <taxon>Hemiptera</taxon>
        <taxon>Heteroptera</taxon>
        <taxon>Panheteroptera</taxon>
        <taxon>Cimicomorpha</taxon>
        <taxon>Miridae</taxon>
        <taxon>Mirini</taxon>
        <taxon>Apolygus</taxon>
    </lineage>
</organism>
<feature type="transmembrane region" description="Helical" evidence="5">
    <location>
        <begin position="75"/>
        <end position="97"/>
    </location>
</feature>
<accession>A0A8S9XC94</accession>
<name>A0A8S9XC94_APOLU</name>
<evidence type="ECO:0000313" key="6">
    <source>
        <dbReference type="EMBL" id="KAF6206652.1"/>
    </source>
</evidence>
<feature type="transmembrane region" description="Helical" evidence="5">
    <location>
        <begin position="104"/>
        <end position="126"/>
    </location>
</feature>
<feature type="transmembrane region" description="Helical" evidence="5">
    <location>
        <begin position="138"/>
        <end position="166"/>
    </location>
</feature>
<comment type="subcellular location">
    <subcellularLocation>
        <location evidence="1">Endomembrane system</location>
        <topology evidence="1">Multi-pass membrane protein</topology>
    </subcellularLocation>
</comment>
<evidence type="ECO:0000256" key="4">
    <source>
        <dbReference type="ARBA" id="ARBA00023136"/>
    </source>
</evidence>
<evidence type="ECO:0000256" key="3">
    <source>
        <dbReference type="ARBA" id="ARBA00022989"/>
    </source>
</evidence>